<evidence type="ECO:0000256" key="1">
    <source>
        <dbReference type="SAM" id="MobiDB-lite"/>
    </source>
</evidence>
<sequence length="77" mass="8511">MTVVEAVASGTSKQVLVAMRARLAKAFDDPGTSPRDLAAITRRMTDLDDRIRAIQTAEQEASDEEDEDTEDEEWEGV</sequence>
<proteinExistence type="predicted"/>
<organism evidence="2 3">
    <name type="scientific">Actinomyces urogenitalis DORA_12</name>
    <dbReference type="NCBI Taxonomy" id="1403939"/>
    <lineage>
        <taxon>Bacteria</taxon>
        <taxon>Bacillati</taxon>
        <taxon>Actinomycetota</taxon>
        <taxon>Actinomycetes</taxon>
        <taxon>Actinomycetales</taxon>
        <taxon>Actinomycetaceae</taxon>
        <taxon>Actinomyces</taxon>
    </lineage>
</organism>
<dbReference type="EMBL" id="AZLV01000437">
    <property type="protein sequence ID" value="ETJ05849.1"/>
    <property type="molecule type" value="Genomic_DNA"/>
</dbReference>
<comment type="caution">
    <text evidence="2">The sequence shown here is derived from an EMBL/GenBank/DDBJ whole genome shotgun (WGS) entry which is preliminary data.</text>
</comment>
<evidence type="ECO:0000313" key="2">
    <source>
        <dbReference type="EMBL" id="ETJ05849.1"/>
    </source>
</evidence>
<name>W1VP10_9ACTO</name>
<dbReference type="Proteomes" id="UP000018852">
    <property type="component" value="Unassembled WGS sequence"/>
</dbReference>
<accession>W1VP10</accession>
<evidence type="ECO:0000313" key="3">
    <source>
        <dbReference type="Proteomes" id="UP000018852"/>
    </source>
</evidence>
<evidence type="ECO:0008006" key="4">
    <source>
        <dbReference type="Google" id="ProtNLM"/>
    </source>
</evidence>
<feature type="compositionally biased region" description="Acidic residues" evidence="1">
    <location>
        <begin position="60"/>
        <end position="77"/>
    </location>
</feature>
<reference evidence="2 3" key="1">
    <citation type="submission" date="2013-12" db="EMBL/GenBank/DDBJ databases">
        <title>A Varibaculum cambriense genome reconstructed from a premature infant gut community with otherwise low bacterial novelty that shifts toward anaerobic metabolism during the third week of life.</title>
        <authorList>
            <person name="Brown C.T."/>
            <person name="Sharon I."/>
            <person name="Thomas B.C."/>
            <person name="Castelle C.J."/>
            <person name="Morowitz M.J."/>
            <person name="Banfield J.F."/>
        </authorList>
    </citation>
    <scope>NUCLEOTIDE SEQUENCE [LARGE SCALE GENOMIC DNA]</scope>
    <source>
        <strain evidence="3">DORA_12</strain>
    </source>
</reference>
<protein>
    <recommendedName>
        <fullName evidence="4">Terminase small subunit</fullName>
    </recommendedName>
</protein>
<gene>
    <name evidence="2" type="ORF">Q605_AUC00437G0001</name>
</gene>
<feature type="region of interest" description="Disordered" evidence="1">
    <location>
        <begin position="55"/>
        <end position="77"/>
    </location>
</feature>
<dbReference type="AlphaFoldDB" id="W1VP10"/>
<dbReference type="PATRIC" id="fig|1403939.3.peg.641"/>